<evidence type="ECO:0000256" key="2">
    <source>
        <dbReference type="ARBA" id="ARBA00022448"/>
    </source>
</evidence>
<evidence type="ECO:0000256" key="6">
    <source>
        <dbReference type="ARBA" id="ARBA00023136"/>
    </source>
</evidence>
<dbReference type="RefSeq" id="WP_058888316.1">
    <property type="nucleotide sequence ID" value="NZ_BAAAKT010000004.1"/>
</dbReference>
<dbReference type="Proteomes" id="UP000054023">
    <property type="component" value="Unassembled WGS sequence"/>
</dbReference>
<keyword evidence="4 9" id="KW-0812">Transmembrane</keyword>
<dbReference type="AlphaFoldDB" id="A0A0W8IF68"/>
<feature type="transmembrane region" description="Helical" evidence="9">
    <location>
        <begin position="284"/>
        <end position="303"/>
    </location>
</feature>
<evidence type="ECO:0000259" key="10">
    <source>
        <dbReference type="PROSITE" id="PS50850"/>
    </source>
</evidence>
<evidence type="ECO:0000313" key="11">
    <source>
        <dbReference type="EMBL" id="KUG58636.1"/>
    </source>
</evidence>
<feature type="transmembrane region" description="Helical" evidence="9">
    <location>
        <begin position="166"/>
        <end position="185"/>
    </location>
</feature>
<keyword evidence="2" id="KW-0813">Transport</keyword>
<evidence type="ECO:0000313" key="14">
    <source>
        <dbReference type="Proteomes" id="UP000546252"/>
    </source>
</evidence>
<evidence type="ECO:0000256" key="9">
    <source>
        <dbReference type="SAM" id="Phobius"/>
    </source>
</evidence>
<evidence type="ECO:0000256" key="4">
    <source>
        <dbReference type="ARBA" id="ARBA00022692"/>
    </source>
</evidence>
<dbReference type="GO" id="GO:0022857">
    <property type="term" value="F:transmembrane transporter activity"/>
    <property type="evidence" value="ECO:0007669"/>
    <property type="project" value="InterPro"/>
</dbReference>
<name>A0A0W8IF68_9MICC</name>
<dbReference type="PANTHER" id="PTHR23513:SF9">
    <property type="entry name" value="ENTEROBACTIN EXPORTER ENTS"/>
    <property type="match status" value="1"/>
</dbReference>
<evidence type="ECO:0000256" key="7">
    <source>
        <dbReference type="ARBA" id="ARBA00038075"/>
    </source>
</evidence>
<evidence type="ECO:0000256" key="5">
    <source>
        <dbReference type="ARBA" id="ARBA00022989"/>
    </source>
</evidence>
<feature type="transmembrane region" description="Helical" evidence="9">
    <location>
        <begin position="309"/>
        <end position="332"/>
    </location>
</feature>
<dbReference type="OrthoDB" id="3177993at2"/>
<keyword evidence="3" id="KW-1003">Cell membrane</keyword>
<protein>
    <recommendedName>
        <fullName evidence="8">Multidrug efflux pump Tap</fullName>
    </recommendedName>
</protein>
<dbReference type="CDD" id="cd06173">
    <property type="entry name" value="MFS_MefA_like"/>
    <property type="match status" value="1"/>
</dbReference>
<dbReference type="InterPro" id="IPR036259">
    <property type="entry name" value="MFS_trans_sf"/>
</dbReference>
<keyword evidence="6 9" id="KW-0472">Membrane</keyword>
<evidence type="ECO:0000256" key="8">
    <source>
        <dbReference type="ARBA" id="ARBA00040914"/>
    </source>
</evidence>
<keyword evidence="13" id="KW-1185">Reference proteome</keyword>
<gene>
    <name evidence="11" type="ORF">AVL63_00735</name>
    <name evidence="12" type="ORF">HNR24_001536</name>
</gene>
<reference evidence="13" key="2">
    <citation type="submission" date="2015-12" db="EMBL/GenBank/DDBJ databases">
        <authorList>
            <person name="Nair G.R."/>
            <person name="Kaur G."/>
            <person name="Mayilraj S."/>
        </authorList>
    </citation>
    <scope>NUCLEOTIDE SEQUENCE [LARGE SCALE GENOMIC DNA]</scope>
    <source>
        <strain evidence="13">CD08_7</strain>
    </source>
</reference>
<accession>A0A0W8IF68</accession>
<feature type="transmembrane region" description="Helical" evidence="9">
    <location>
        <begin position="41"/>
        <end position="62"/>
    </location>
</feature>
<dbReference type="Pfam" id="PF07690">
    <property type="entry name" value="MFS_1"/>
    <property type="match status" value="1"/>
</dbReference>
<dbReference type="PROSITE" id="PS50850">
    <property type="entry name" value="MFS"/>
    <property type="match status" value="1"/>
</dbReference>
<keyword evidence="5 9" id="KW-1133">Transmembrane helix</keyword>
<evidence type="ECO:0000313" key="12">
    <source>
        <dbReference type="EMBL" id="MBA8921603.1"/>
    </source>
</evidence>
<feature type="transmembrane region" description="Helical" evidence="9">
    <location>
        <begin position="224"/>
        <end position="248"/>
    </location>
</feature>
<dbReference type="InterPro" id="IPR011701">
    <property type="entry name" value="MFS"/>
</dbReference>
<organism evidence="11 13">
    <name type="scientific">Nesterenkonia jeotgali</name>
    <dbReference type="NCBI Taxonomy" id="317018"/>
    <lineage>
        <taxon>Bacteria</taxon>
        <taxon>Bacillati</taxon>
        <taxon>Actinomycetota</taxon>
        <taxon>Actinomycetes</taxon>
        <taxon>Micrococcales</taxon>
        <taxon>Micrococcaceae</taxon>
        <taxon>Nesterenkonia</taxon>
    </lineage>
</organism>
<evidence type="ECO:0000256" key="1">
    <source>
        <dbReference type="ARBA" id="ARBA00004429"/>
    </source>
</evidence>
<evidence type="ECO:0000256" key="3">
    <source>
        <dbReference type="ARBA" id="ARBA00022475"/>
    </source>
</evidence>
<dbReference type="InterPro" id="IPR020846">
    <property type="entry name" value="MFS_dom"/>
</dbReference>
<dbReference type="EMBL" id="LQBM01000003">
    <property type="protein sequence ID" value="KUG58636.1"/>
    <property type="molecule type" value="Genomic_DNA"/>
</dbReference>
<dbReference type="SUPFAM" id="SSF103473">
    <property type="entry name" value="MFS general substrate transporter"/>
    <property type="match status" value="1"/>
</dbReference>
<feature type="transmembrane region" description="Helical" evidence="9">
    <location>
        <begin position="344"/>
        <end position="366"/>
    </location>
</feature>
<feature type="transmembrane region" description="Helical" evidence="9">
    <location>
        <begin position="254"/>
        <end position="277"/>
    </location>
</feature>
<reference evidence="11" key="1">
    <citation type="submission" date="2015-12" db="EMBL/GenBank/DDBJ databases">
        <authorList>
            <person name="Shamseldin A."/>
            <person name="Moawad H."/>
            <person name="Abd El-Rahim W.M."/>
            <person name="Sadowsky M.J."/>
        </authorList>
    </citation>
    <scope>NUCLEOTIDE SEQUENCE [LARGE SCALE GENOMIC DNA]</scope>
    <source>
        <strain evidence="11">CD08_7</strain>
    </source>
</reference>
<dbReference type="Gene3D" id="1.20.1250.20">
    <property type="entry name" value="MFS general substrate transporter like domains"/>
    <property type="match status" value="1"/>
</dbReference>
<dbReference type="EMBL" id="JACJIH010000001">
    <property type="protein sequence ID" value="MBA8921603.1"/>
    <property type="molecule type" value="Genomic_DNA"/>
</dbReference>
<feature type="domain" description="Major facilitator superfamily (MFS) profile" evidence="10">
    <location>
        <begin position="219"/>
        <end position="408"/>
    </location>
</feature>
<sequence length="408" mass="41711">MKRTSFFYFASFVTSLLGNSVTAIALPLLVLFTTGSPLDAGIVAIAAALPAAIAGLLMGSLIDRINRRTASILSDAISAVALVILPIVELTAGLNLGWFIAVAILGSFGDVPGMTAREAMLPAIAKAVGSEPARLIGLREAMTGVTMLIGPAVAGVLVAALEPVTVLWITSGMAALAVLLTLGIPSGATAHQRHRDAAPTTQGVRGLLHGLTLLLRSPLLRMMLLLAVTLGVVLAAMQGMVIPVHFAFQDEPQFVGFVLSSLAAGLLVGGGLFAGLASRIPRRVWFISGIATLAVGLGGLAFLGPVWSIFASAAVAGLGGGAMNAVVGLTFVENVAENQRGRVLGAQNAILTLTPALGIGGGAILIEGGSLHLATTVFVSLWVIVALASLLSPRVRRLREPARELVDA</sequence>
<dbReference type="GO" id="GO:0005886">
    <property type="term" value="C:plasma membrane"/>
    <property type="evidence" value="ECO:0007669"/>
    <property type="project" value="UniProtKB-SubCell"/>
</dbReference>
<dbReference type="PANTHER" id="PTHR23513">
    <property type="entry name" value="INTEGRAL MEMBRANE EFFLUX PROTEIN-RELATED"/>
    <property type="match status" value="1"/>
</dbReference>
<proteinExistence type="inferred from homology"/>
<comment type="caution">
    <text evidence="11">The sequence shown here is derived from an EMBL/GenBank/DDBJ whole genome shotgun (WGS) entry which is preliminary data.</text>
</comment>
<reference evidence="12 14" key="3">
    <citation type="submission" date="2020-08" db="EMBL/GenBank/DDBJ databases">
        <title>Sequencing the genomes of 1000 actinobacteria strains.</title>
        <authorList>
            <person name="Klenk H.-P."/>
        </authorList>
    </citation>
    <scope>NUCLEOTIDE SEQUENCE [LARGE SCALE GENOMIC DNA]</scope>
    <source>
        <strain evidence="12 14">DSM 19081</strain>
    </source>
</reference>
<comment type="similarity">
    <text evidence="7">Belongs to the major facilitator superfamily. Drug:H(+) antiporter-3 (DHA3) (TC 2.A.1.21) family.</text>
</comment>
<dbReference type="STRING" id="317018.AVL63_00735"/>
<dbReference type="Proteomes" id="UP000546252">
    <property type="component" value="Unassembled WGS sequence"/>
</dbReference>
<feature type="transmembrane region" description="Helical" evidence="9">
    <location>
        <begin position="372"/>
        <end position="391"/>
    </location>
</feature>
<comment type="subcellular location">
    <subcellularLocation>
        <location evidence="1">Cell inner membrane</location>
        <topology evidence="1">Multi-pass membrane protein</topology>
    </subcellularLocation>
</comment>
<evidence type="ECO:0000313" key="13">
    <source>
        <dbReference type="Proteomes" id="UP000054023"/>
    </source>
</evidence>